<dbReference type="AlphaFoldDB" id="A0A6L2L0I4"/>
<proteinExistence type="predicted"/>
<reference evidence="2" key="1">
    <citation type="journal article" date="2019" name="Sci. Rep.">
        <title>Draft genome of Tanacetum cinerariifolium, the natural source of mosquito coil.</title>
        <authorList>
            <person name="Yamashiro T."/>
            <person name="Shiraishi A."/>
            <person name="Satake H."/>
            <person name="Nakayama K."/>
        </authorList>
    </citation>
    <scope>NUCLEOTIDE SEQUENCE</scope>
</reference>
<keyword evidence="1" id="KW-0472">Membrane</keyword>
<gene>
    <name evidence="2" type="ORF">Tci_027369</name>
</gene>
<evidence type="ECO:0000313" key="2">
    <source>
        <dbReference type="EMBL" id="GEU55391.1"/>
    </source>
</evidence>
<organism evidence="2">
    <name type="scientific">Tanacetum cinerariifolium</name>
    <name type="common">Dalmatian daisy</name>
    <name type="synonym">Chrysanthemum cinerariifolium</name>
    <dbReference type="NCBI Taxonomy" id="118510"/>
    <lineage>
        <taxon>Eukaryota</taxon>
        <taxon>Viridiplantae</taxon>
        <taxon>Streptophyta</taxon>
        <taxon>Embryophyta</taxon>
        <taxon>Tracheophyta</taxon>
        <taxon>Spermatophyta</taxon>
        <taxon>Magnoliopsida</taxon>
        <taxon>eudicotyledons</taxon>
        <taxon>Gunneridae</taxon>
        <taxon>Pentapetalae</taxon>
        <taxon>asterids</taxon>
        <taxon>campanulids</taxon>
        <taxon>Asterales</taxon>
        <taxon>Asteraceae</taxon>
        <taxon>Asteroideae</taxon>
        <taxon>Anthemideae</taxon>
        <taxon>Anthemidinae</taxon>
        <taxon>Tanacetum</taxon>
    </lineage>
</organism>
<feature type="transmembrane region" description="Helical" evidence="1">
    <location>
        <begin position="74"/>
        <end position="95"/>
    </location>
</feature>
<keyword evidence="1" id="KW-1133">Transmembrane helix</keyword>
<protein>
    <submittedName>
        <fullName evidence="2">Uncharacterized protein</fullName>
    </submittedName>
</protein>
<comment type="caution">
    <text evidence="2">The sequence shown here is derived from an EMBL/GenBank/DDBJ whole genome shotgun (WGS) entry which is preliminary data.</text>
</comment>
<dbReference type="EMBL" id="BKCJ010003487">
    <property type="protein sequence ID" value="GEU55391.1"/>
    <property type="molecule type" value="Genomic_DNA"/>
</dbReference>
<evidence type="ECO:0000256" key="1">
    <source>
        <dbReference type="SAM" id="Phobius"/>
    </source>
</evidence>
<accession>A0A6L2L0I4</accession>
<name>A0A6L2L0I4_TANCI</name>
<sequence length="105" mass="11450">MAPVSSPITAEAVNICVPSHNGPTTGEMNSLKVEGIVKNLRESMFHALHSVNVDSRSKKMNMVVELFSNKIRIVLLRFMLGMLVVSAGLFVFLVVQGYDHGPPPT</sequence>
<keyword evidence="1" id="KW-0812">Transmembrane</keyword>